<dbReference type="RefSeq" id="XP_042600898.1">
    <property type="nucleotide sequence ID" value="XM_042744964.1"/>
</dbReference>
<sequence>MAGRSLVSASESQTPPRPFDPAAPPWLLAPSSPPWPISLPALSWSIVNHMWPRDSTPLATPLPSVPLALSDSFPPATPWSSVALALPRPSGSLPFPQLPEPSALPWPSGSYPSPWLSVSTSGSDTVGRPPGVVSLSSTMAPPSVGSTVGRHHGCDLGPAWLLWLPSVFSLAPPSIGSTLVPSVFSLAPPSIGSTLVPSVSSLAHPSIWSALDSVGRPPPSYPATS</sequence>
<organism evidence="2">
    <name type="scientific">Cyprinus carpio</name>
    <name type="common">Common carp</name>
    <dbReference type="NCBI Taxonomy" id="7962"/>
    <lineage>
        <taxon>Eukaryota</taxon>
        <taxon>Metazoa</taxon>
        <taxon>Chordata</taxon>
        <taxon>Craniata</taxon>
        <taxon>Vertebrata</taxon>
        <taxon>Euteleostomi</taxon>
        <taxon>Actinopterygii</taxon>
        <taxon>Neopterygii</taxon>
        <taxon>Teleostei</taxon>
        <taxon>Ostariophysi</taxon>
        <taxon>Cypriniformes</taxon>
        <taxon>Cyprinidae</taxon>
        <taxon>Cyprininae</taxon>
        <taxon>Cyprinus</taxon>
    </lineage>
</organism>
<dbReference type="RefSeq" id="XP_042600899.1">
    <property type="nucleotide sequence ID" value="XM_042744965.1"/>
</dbReference>
<dbReference type="KEGG" id="ccar:109062418"/>
<dbReference type="GeneID" id="109062418"/>
<feature type="compositionally biased region" description="Pro residues" evidence="1">
    <location>
        <begin position="15"/>
        <end position="24"/>
    </location>
</feature>
<gene>
    <name evidence="2 3" type="primary">LOC109062418</name>
</gene>
<evidence type="ECO:0000256" key="1">
    <source>
        <dbReference type="SAM" id="MobiDB-lite"/>
    </source>
</evidence>
<reference evidence="2 3" key="1">
    <citation type="submission" date="2025-04" db="UniProtKB">
        <authorList>
            <consortium name="RefSeq"/>
        </authorList>
    </citation>
    <scope>IDENTIFICATION</scope>
    <source>
        <tissue evidence="2 3">Muscle</tissue>
    </source>
</reference>
<dbReference type="AlphaFoldDB" id="A0A9Q9XFJ7"/>
<name>A0A9Q9XFJ7_CYPCA</name>
<proteinExistence type="predicted"/>
<evidence type="ECO:0000313" key="2">
    <source>
        <dbReference type="RefSeq" id="XP_042600898.1"/>
    </source>
</evidence>
<accession>A0A9Q9XFJ7</accession>
<feature type="region of interest" description="Disordered" evidence="1">
    <location>
        <begin position="1"/>
        <end position="25"/>
    </location>
</feature>
<dbReference type="Proteomes" id="UP001155660">
    <property type="component" value="Chromosome B19"/>
</dbReference>
<evidence type="ECO:0000313" key="3">
    <source>
        <dbReference type="RefSeq" id="XP_042600899.1"/>
    </source>
</evidence>
<protein>
    <submittedName>
        <fullName evidence="2 3">Proline-rich receptor-like protein kinase PERK2</fullName>
    </submittedName>
</protein>